<dbReference type="OrthoDB" id="330671at2759"/>
<dbReference type="GO" id="GO:1990143">
    <property type="term" value="C:CoA-synthesizing protein complex"/>
    <property type="evidence" value="ECO:0007669"/>
    <property type="project" value="EnsemblFungi"/>
</dbReference>
<protein>
    <submittedName>
        <fullName evidence="2">LADA_0E14862g1_1</fullName>
    </submittedName>
</protein>
<dbReference type="PANTHER" id="PTHR10695:SF46">
    <property type="entry name" value="BIFUNCTIONAL COENZYME A SYNTHASE-RELATED"/>
    <property type="match status" value="1"/>
</dbReference>
<reference evidence="3" key="1">
    <citation type="submission" date="2016-03" db="EMBL/GenBank/DDBJ databases">
        <authorList>
            <person name="Devillers H."/>
        </authorList>
    </citation>
    <scope>NUCLEOTIDE SEQUENCE [LARGE SCALE GENOMIC DNA]</scope>
</reference>
<keyword evidence="3" id="KW-1185">Reference proteome</keyword>
<dbReference type="Gene3D" id="3.40.50.620">
    <property type="entry name" value="HUPs"/>
    <property type="match status" value="1"/>
</dbReference>
<dbReference type="GO" id="GO:0015937">
    <property type="term" value="P:coenzyme A biosynthetic process"/>
    <property type="evidence" value="ECO:0007669"/>
    <property type="project" value="EnsemblFungi"/>
</dbReference>
<dbReference type="GO" id="GO:0004140">
    <property type="term" value="F:dephospho-CoA kinase activity"/>
    <property type="evidence" value="ECO:0007669"/>
    <property type="project" value="TreeGrafter"/>
</dbReference>
<dbReference type="FunFam" id="3.40.50.620:FF:000089">
    <property type="entry name" value="Bifunctional coenzyme A synthase"/>
    <property type="match status" value="1"/>
</dbReference>
<dbReference type="EMBL" id="LT598455">
    <property type="protein sequence ID" value="SCU89327.1"/>
    <property type="molecule type" value="Genomic_DNA"/>
</dbReference>
<evidence type="ECO:0000313" key="3">
    <source>
        <dbReference type="Proteomes" id="UP000190274"/>
    </source>
</evidence>
<evidence type="ECO:0000313" key="2">
    <source>
        <dbReference type="EMBL" id="SCU89327.1"/>
    </source>
</evidence>
<organism evidence="2 3">
    <name type="scientific">Lachancea dasiensis</name>
    <dbReference type="NCBI Taxonomy" id="1072105"/>
    <lineage>
        <taxon>Eukaryota</taxon>
        <taxon>Fungi</taxon>
        <taxon>Dikarya</taxon>
        <taxon>Ascomycota</taxon>
        <taxon>Saccharomycotina</taxon>
        <taxon>Saccharomycetes</taxon>
        <taxon>Saccharomycetales</taxon>
        <taxon>Saccharomycetaceae</taxon>
        <taxon>Lachancea</taxon>
    </lineage>
</organism>
<dbReference type="InterPro" id="IPR004821">
    <property type="entry name" value="Cyt_trans-like"/>
</dbReference>
<dbReference type="Proteomes" id="UP000190274">
    <property type="component" value="Chromosome E"/>
</dbReference>
<proteinExistence type="predicted"/>
<dbReference type="Pfam" id="PF01467">
    <property type="entry name" value="CTP_transf_like"/>
    <property type="match status" value="1"/>
</dbReference>
<feature type="domain" description="Cytidyltransferase-like" evidence="1">
    <location>
        <begin position="149"/>
        <end position="291"/>
    </location>
</feature>
<dbReference type="InterPro" id="IPR014729">
    <property type="entry name" value="Rossmann-like_a/b/a_fold"/>
</dbReference>
<sequence>MPSIAVVLSCLRETSLNKLKDLITELLPVLACDGSSLDVILTEEIANSDDLDYKLGVLYSNIREVLLAENLHETPVDILFNQRPQWLRERCWDIVINSGELWTETRNLQYSELKIVNLSPSDCSRGCILGDSNLCSTTADEEHYEVSALGGTFDHLHDGHKILLSVAVYLTSQKLIVGITDRELLQNKKYAEFLESFEMRCQNVRKFVTRMKPTLQLDLVPLRDVCGPTGAVPEIQSLIVSRETESGGKFVNSVRKEKGLSTLKIHAVNVLGGQEDDGWKEKISSTELRKRKKRTEE</sequence>
<dbReference type="PANTHER" id="PTHR10695">
    <property type="entry name" value="DEPHOSPHO-COA KINASE-RELATED"/>
    <property type="match status" value="1"/>
</dbReference>
<name>A0A1G4JGE4_9SACH</name>
<dbReference type="CDD" id="cd02164">
    <property type="entry name" value="PPAT_CoAS"/>
    <property type="match status" value="1"/>
</dbReference>
<dbReference type="STRING" id="1266660.A0A1G4JGE4"/>
<dbReference type="NCBIfam" id="NF001985">
    <property type="entry name" value="PRK00777.1"/>
    <property type="match status" value="1"/>
</dbReference>
<dbReference type="SUPFAM" id="SSF52374">
    <property type="entry name" value="Nucleotidylyl transferase"/>
    <property type="match status" value="1"/>
</dbReference>
<accession>A0A1G4JGE4</accession>
<dbReference type="AlphaFoldDB" id="A0A1G4JGE4"/>
<evidence type="ECO:0000259" key="1">
    <source>
        <dbReference type="Pfam" id="PF01467"/>
    </source>
</evidence>
<gene>
    <name evidence="2" type="ORF">LADA_0E14862G</name>
</gene>